<dbReference type="RefSeq" id="XP_067716282.1">
    <property type="nucleotide sequence ID" value="XM_067860181.1"/>
</dbReference>
<dbReference type="EMBL" id="BPLF01000003">
    <property type="protein sequence ID" value="GIX64213.1"/>
    <property type="molecule type" value="Genomic_DNA"/>
</dbReference>
<evidence type="ECO:0000313" key="3">
    <source>
        <dbReference type="Proteomes" id="UP001497744"/>
    </source>
</evidence>
<dbReference type="Proteomes" id="UP001497744">
    <property type="component" value="Unassembled WGS sequence"/>
</dbReference>
<evidence type="ECO:0000313" key="2">
    <source>
        <dbReference type="EMBL" id="GIX64213.1"/>
    </source>
</evidence>
<name>A0AAV4LVL8_BABCB</name>
<gene>
    <name evidence="2" type="ORF">BcabD6B2_36480</name>
</gene>
<reference evidence="2 3" key="1">
    <citation type="submission" date="2021-06" db="EMBL/GenBank/DDBJ databases">
        <title>Genome sequence of Babesia caballi.</title>
        <authorList>
            <person name="Yamagishi J."/>
            <person name="Kidaka T."/>
            <person name="Ochi A."/>
        </authorList>
    </citation>
    <scope>NUCLEOTIDE SEQUENCE [LARGE SCALE GENOMIC DNA]</scope>
    <source>
        <strain evidence="2">USDA-D6B2</strain>
    </source>
</reference>
<feature type="region of interest" description="Disordered" evidence="1">
    <location>
        <begin position="86"/>
        <end position="117"/>
    </location>
</feature>
<comment type="caution">
    <text evidence="2">The sequence shown here is derived from an EMBL/GenBank/DDBJ whole genome shotgun (WGS) entry which is preliminary data.</text>
</comment>
<organism evidence="2 3">
    <name type="scientific">Babesia caballi</name>
    <dbReference type="NCBI Taxonomy" id="5871"/>
    <lineage>
        <taxon>Eukaryota</taxon>
        <taxon>Sar</taxon>
        <taxon>Alveolata</taxon>
        <taxon>Apicomplexa</taxon>
        <taxon>Aconoidasida</taxon>
        <taxon>Piroplasmida</taxon>
        <taxon>Babesiidae</taxon>
        <taxon>Babesia</taxon>
    </lineage>
</organism>
<dbReference type="AlphaFoldDB" id="A0AAV4LVL8"/>
<proteinExistence type="predicted"/>
<protein>
    <submittedName>
        <fullName evidence="2">Microtubule-associated serine/threonine-protein kinase 2-like</fullName>
    </submittedName>
</protein>
<feature type="compositionally biased region" description="Basic and acidic residues" evidence="1">
    <location>
        <begin position="107"/>
        <end position="117"/>
    </location>
</feature>
<keyword evidence="3" id="KW-1185">Reference proteome</keyword>
<sequence>MTSSYLFLNRASVDLDFDNVCLLHRKRRLGRLRVADGPHDGAVVHDAAYVRLHLGAVNPLGVLGESLLLRLVPVLVKSAPALVRQVASPHSAEHPKTTRSLNVTNKPNDDHGRGLHNGNRLDRVLLVKLGPGLVGLVSHVGHTGLVAHERRKVRRLAGVVLRE</sequence>
<keyword evidence="2" id="KW-0418">Kinase</keyword>
<keyword evidence="2" id="KW-0808">Transferase</keyword>
<accession>A0AAV4LVL8</accession>
<dbReference type="GO" id="GO:0016301">
    <property type="term" value="F:kinase activity"/>
    <property type="evidence" value="ECO:0007669"/>
    <property type="project" value="UniProtKB-KW"/>
</dbReference>
<dbReference type="GeneID" id="94195694"/>
<evidence type="ECO:0000256" key="1">
    <source>
        <dbReference type="SAM" id="MobiDB-lite"/>
    </source>
</evidence>